<evidence type="ECO:0000259" key="7">
    <source>
        <dbReference type="Pfam" id="PF08543"/>
    </source>
</evidence>
<evidence type="ECO:0000313" key="9">
    <source>
        <dbReference type="Proteomes" id="UP000002774"/>
    </source>
</evidence>
<protein>
    <recommendedName>
        <fullName evidence="2">hydroxymethylpyrimidine kinase</fullName>
        <ecNumber evidence="2">2.7.1.49</ecNumber>
    </recommendedName>
</protein>
<dbReference type="Pfam" id="PF08543">
    <property type="entry name" value="Phos_pyr_kin"/>
    <property type="match status" value="1"/>
</dbReference>
<dbReference type="HOGENOM" id="CLU_020520_0_2_10"/>
<dbReference type="InterPro" id="IPR004399">
    <property type="entry name" value="HMP/HMP-P_kinase_dom"/>
</dbReference>
<feature type="domain" description="Pyridoxamine kinase/Phosphomethylpyrimidine kinase" evidence="7">
    <location>
        <begin position="16"/>
        <end position="263"/>
    </location>
</feature>
<sequence>MQTYKYSTVLTIAGSDSSGCAGIQADLKTFAALGCFGTSAITAVTAQNTLGVTAIHPIPSALVQSQMIAVIEDMRPSAIKIGMIPDLEQVEVIAAVLKLYKGIPIILDPVLRSSSGENLITGPAVEAMKKYLFPLVSLITPNIDEAFVFSGSVIKSLKGLRAVADQIARSNGVAVLLKGGHLTGAERYNVYADSTGQEQVYTYPYIASRNTRGTGCTLSSAIAAYLARGNSLTDAISLAGEYVNIAIKEGCNVRTGKGNGPLNHFFKPRKLARIESLKDQSYY</sequence>
<dbReference type="GO" id="GO:0008972">
    <property type="term" value="F:phosphomethylpyrimidine kinase activity"/>
    <property type="evidence" value="ECO:0007669"/>
    <property type="project" value="InterPro"/>
</dbReference>
<evidence type="ECO:0000256" key="1">
    <source>
        <dbReference type="ARBA" id="ARBA00004948"/>
    </source>
</evidence>
<keyword evidence="5 8" id="KW-0418">Kinase</keyword>
<proteinExistence type="predicted"/>
<organism evidence="8 9">
    <name type="scientific">Mucilaginibacter paludis DSM 18603</name>
    <dbReference type="NCBI Taxonomy" id="714943"/>
    <lineage>
        <taxon>Bacteria</taxon>
        <taxon>Pseudomonadati</taxon>
        <taxon>Bacteroidota</taxon>
        <taxon>Sphingobacteriia</taxon>
        <taxon>Sphingobacteriales</taxon>
        <taxon>Sphingobacteriaceae</taxon>
        <taxon>Mucilaginibacter</taxon>
    </lineage>
</organism>
<dbReference type="STRING" id="714943.Mucpa_6924"/>
<dbReference type="eggNOG" id="COG0351">
    <property type="taxonomic scope" value="Bacteria"/>
</dbReference>
<dbReference type="GO" id="GO:0008902">
    <property type="term" value="F:hydroxymethylpyrimidine kinase activity"/>
    <property type="evidence" value="ECO:0007669"/>
    <property type="project" value="UniProtKB-EC"/>
</dbReference>
<name>H1Y614_9SPHI</name>
<dbReference type="GO" id="GO:0009228">
    <property type="term" value="P:thiamine biosynthetic process"/>
    <property type="evidence" value="ECO:0007669"/>
    <property type="project" value="InterPro"/>
</dbReference>
<evidence type="ECO:0000256" key="4">
    <source>
        <dbReference type="ARBA" id="ARBA00022741"/>
    </source>
</evidence>
<evidence type="ECO:0000256" key="3">
    <source>
        <dbReference type="ARBA" id="ARBA00022679"/>
    </source>
</evidence>
<dbReference type="PANTHER" id="PTHR20858">
    <property type="entry name" value="PHOSPHOMETHYLPYRIMIDINE KINASE"/>
    <property type="match status" value="1"/>
</dbReference>
<dbReference type="InterPro" id="IPR029056">
    <property type="entry name" value="Ribokinase-like"/>
</dbReference>
<keyword evidence="6" id="KW-0067">ATP-binding</keyword>
<dbReference type="NCBIfam" id="TIGR00097">
    <property type="entry name" value="HMP-P_kinase"/>
    <property type="match status" value="1"/>
</dbReference>
<keyword evidence="9" id="KW-1185">Reference proteome</keyword>
<dbReference type="OrthoDB" id="9810880at2"/>
<keyword evidence="4" id="KW-0547">Nucleotide-binding</keyword>
<dbReference type="CDD" id="cd01169">
    <property type="entry name" value="HMPP_kinase"/>
    <property type="match status" value="1"/>
</dbReference>
<dbReference type="Proteomes" id="UP000002774">
    <property type="component" value="Chromosome"/>
</dbReference>
<evidence type="ECO:0000256" key="6">
    <source>
        <dbReference type="ARBA" id="ARBA00022840"/>
    </source>
</evidence>
<dbReference type="AlphaFoldDB" id="H1Y614"/>
<dbReference type="InterPro" id="IPR013749">
    <property type="entry name" value="PM/HMP-P_kinase-1"/>
</dbReference>
<dbReference type="GO" id="GO:0005524">
    <property type="term" value="F:ATP binding"/>
    <property type="evidence" value="ECO:0007669"/>
    <property type="project" value="UniProtKB-KW"/>
</dbReference>
<keyword evidence="3" id="KW-0808">Transferase</keyword>
<dbReference type="SUPFAM" id="SSF53613">
    <property type="entry name" value="Ribokinase-like"/>
    <property type="match status" value="1"/>
</dbReference>
<evidence type="ECO:0000313" key="8">
    <source>
        <dbReference type="EMBL" id="EHQ30973.1"/>
    </source>
</evidence>
<reference evidence="8" key="1">
    <citation type="submission" date="2011-09" db="EMBL/GenBank/DDBJ databases">
        <title>The permanent draft genome of Mucilaginibacter paludis DSM 18603.</title>
        <authorList>
            <consortium name="US DOE Joint Genome Institute (JGI-PGF)"/>
            <person name="Lucas S."/>
            <person name="Han J."/>
            <person name="Lapidus A."/>
            <person name="Bruce D."/>
            <person name="Goodwin L."/>
            <person name="Pitluck S."/>
            <person name="Peters L."/>
            <person name="Kyrpides N."/>
            <person name="Mavromatis K."/>
            <person name="Ivanova N."/>
            <person name="Mikhailova N."/>
            <person name="Held B."/>
            <person name="Detter J.C."/>
            <person name="Tapia R."/>
            <person name="Han C."/>
            <person name="Land M."/>
            <person name="Hauser L."/>
            <person name="Markowitz V."/>
            <person name="Cheng J.-F."/>
            <person name="Hugenholtz P."/>
            <person name="Woyke T."/>
            <person name="Wu D."/>
            <person name="Tindall B."/>
            <person name="Brambilla E."/>
            <person name="Klenk H.-P."/>
            <person name="Eisen J.A."/>
        </authorList>
    </citation>
    <scope>NUCLEOTIDE SEQUENCE [LARGE SCALE GENOMIC DNA]</scope>
    <source>
        <strain evidence="8">DSM 18603</strain>
    </source>
</reference>
<dbReference type="EMBL" id="CM001403">
    <property type="protein sequence ID" value="EHQ30973.1"/>
    <property type="molecule type" value="Genomic_DNA"/>
</dbReference>
<accession>H1Y614</accession>
<dbReference type="EC" id="2.7.1.49" evidence="2"/>
<dbReference type="Gene3D" id="3.40.1190.20">
    <property type="match status" value="1"/>
</dbReference>
<dbReference type="GO" id="GO:0005829">
    <property type="term" value="C:cytosol"/>
    <property type="evidence" value="ECO:0007669"/>
    <property type="project" value="TreeGrafter"/>
</dbReference>
<evidence type="ECO:0000256" key="5">
    <source>
        <dbReference type="ARBA" id="ARBA00022777"/>
    </source>
</evidence>
<gene>
    <name evidence="8" type="ORF">Mucpa_6924</name>
</gene>
<dbReference type="PANTHER" id="PTHR20858:SF17">
    <property type="entry name" value="HYDROXYMETHYLPYRIMIDINE_PHOSPHOMETHYLPYRIMIDINE KINASE THI20-RELATED"/>
    <property type="match status" value="1"/>
</dbReference>
<comment type="pathway">
    <text evidence="1">Cofactor biosynthesis; thiamine diphosphate biosynthesis.</text>
</comment>
<dbReference type="FunFam" id="3.40.1190.20:FF:000003">
    <property type="entry name" value="Phosphomethylpyrimidine kinase ThiD"/>
    <property type="match status" value="1"/>
</dbReference>
<evidence type="ECO:0000256" key="2">
    <source>
        <dbReference type="ARBA" id="ARBA00012135"/>
    </source>
</evidence>
<dbReference type="RefSeq" id="WP_008513084.1">
    <property type="nucleotide sequence ID" value="NZ_CM001403.1"/>
</dbReference>